<name>A0A3D8LB54_9BACT</name>
<accession>A0A3D8LB54</accession>
<dbReference type="OrthoDB" id="852402at2"/>
<organism evidence="8 9">
    <name type="scientific">Pontibacter diazotrophicus</name>
    <dbReference type="NCBI Taxonomy" id="1400979"/>
    <lineage>
        <taxon>Bacteria</taxon>
        <taxon>Pseudomonadati</taxon>
        <taxon>Bacteroidota</taxon>
        <taxon>Cytophagia</taxon>
        <taxon>Cytophagales</taxon>
        <taxon>Hymenobacteraceae</taxon>
        <taxon>Pontibacter</taxon>
    </lineage>
</organism>
<feature type="domain" description="RDD" evidence="7">
    <location>
        <begin position="15"/>
        <end position="136"/>
    </location>
</feature>
<comment type="caution">
    <text evidence="8">The sequence shown here is derived from an EMBL/GenBank/DDBJ whole genome shotgun (WGS) entry which is preliminary data.</text>
</comment>
<keyword evidence="9" id="KW-1185">Reference proteome</keyword>
<gene>
    <name evidence="8" type="ORF">DXT99_13420</name>
</gene>
<dbReference type="Proteomes" id="UP000256708">
    <property type="component" value="Unassembled WGS sequence"/>
</dbReference>
<keyword evidence="5 6" id="KW-0472">Membrane</keyword>
<evidence type="ECO:0000256" key="3">
    <source>
        <dbReference type="ARBA" id="ARBA00022692"/>
    </source>
</evidence>
<dbReference type="PANTHER" id="PTHR36115">
    <property type="entry name" value="PROLINE-RICH ANTIGEN HOMOLOG-RELATED"/>
    <property type="match status" value="1"/>
</dbReference>
<keyword evidence="2" id="KW-1003">Cell membrane</keyword>
<comment type="subcellular location">
    <subcellularLocation>
        <location evidence="1">Cell membrane</location>
        <topology evidence="1">Multi-pass membrane protein</topology>
    </subcellularLocation>
</comment>
<evidence type="ECO:0000313" key="9">
    <source>
        <dbReference type="Proteomes" id="UP000256708"/>
    </source>
</evidence>
<dbReference type="GO" id="GO:0005886">
    <property type="term" value="C:plasma membrane"/>
    <property type="evidence" value="ECO:0007669"/>
    <property type="project" value="UniProtKB-SubCell"/>
</dbReference>
<dbReference type="AlphaFoldDB" id="A0A3D8LB54"/>
<reference evidence="9" key="1">
    <citation type="submission" date="2018-08" db="EMBL/GenBank/DDBJ databases">
        <authorList>
            <person name="Liu Z.-W."/>
            <person name="Du Z.-J."/>
        </authorList>
    </citation>
    <scope>NUCLEOTIDE SEQUENCE [LARGE SCALE GENOMIC DNA]</scope>
    <source>
        <strain evidence="9">H4X</strain>
    </source>
</reference>
<evidence type="ECO:0000313" key="8">
    <source>
        <dbReference type="EMBL" id="RDV14661.1"/>
    </source>
</evidence>
<dbReference type="EMBL" id="QRGR01000013">
    <property type="protein sequence ID" value="RDV14661.1"/>
    <property type="molecule type" value="Genomic_DNA"/>
</dbReference>
<evidence type="ECO:0000256" key="1">
    <source>
        <dbReference type="ARBA" id="ARBA00004651"/>
    </source>
</evidence>
<keyword evidence="4 6" id="KW-1133">Transmembrane helix</keyword>
<dbReference type="RefSeq" id="WP_115566072.1">
    <property type="nucleotide sequence ID" value="NZ_QRGR01000013.1"/>
</dbReference>
<dbReference type="InterPro" id="IPR010432">
    <property type="entry name" value="RDD"/>
</dbReference>
<dbReference type="InterPro" id="IPR051791">
    <property type="entry name" value="Pra-immunoreactive"/>
</dbReference>
<evidence type="ECO:0000256" key="6">
    <source>
        <dbReference type="SAM" id="Phobius"/>
    </source>
</evidence>
<proteinExistence type="predicted"/>
<keyword evidence="3 6" id="KW-0812">Transmembrane</keyword>
<evidence type="ECO:0000256" key="4">
    <source>
        <dbReference type="ARBA" id="ARBA00022989"/>
    </source>
</evidence>
<evidence type="ECO:0000256" key="2">
    <source>
        <dbReference type="ARBA" id="ARBA00022475"/>
    </source>
</evidence>
<dbReference type="Pfam" id="PF06271">
    <property type="entry name" value="RDD"/>
    <property type="match status" value="1"/>
</dbReference>
<evidence type="ECO:0000259" key="7">
    <source>
        <dbReference type="Pfam" id="PF06271"/>
    </source>
</evidence>
<evidence type="ECO:0000256" key="5">
    <source>
        <dbReference type="ARBA" id="ARBA00023136"/>
    </source>
</evidence>
<sequence>MQFTYTQQDKKTESASLWTRLAAFSLDVLLILTLIGIADFMTFSSNDEAFLLKPERLLHLLLGWLYFAGTETCPCQATLGKYLLHLRVTTTTNERINFKAATLRYFLKPITPVLLLKQYLTASPSTIRRTFHDRLAHTQVVAR</sequence>
<protein>
    <submittedName>
        <fullName evidence="8">RDD family protein</fullName>
    </submittedName>
</protein>
<feature type="transmembrane region" description="Helical" evidence="6">
    <location>
        <begin position="21"/>
        <end position="43"/>
    </location>
</feature>